<evidence type="ECO:0000256" key="1">
    <source>
        <dbReference type="ARBA" id="ARBA00004442"/>
    </source>
</evidence>
<comment type="subcellular location">
    <subcellularLocation>
        <location evidence="1">Cell outer membrane</location>
    </subcellularLocation>
</comment>
<reference evidence="6" key="1">
    <citation type="journal article" date="2019" name="Int. J. Syst. Evol. Microbiol.">
        <title>The Global Catalogue of Microorganisms (GCM) 10K type strain sequencing project: providing services to taxonomists for standard genome sequencing and annotation.</title>
        <authorList>
            <consortium name="The Broad Institute Genomics Platform"/>
            <consortium name="The Broad Institute Genome Sequencing Center for Infectious Disease"/>
            <person name="Wu L."/>
            <person name="Ma J."/>
        </authorList>
    </citation>
    <scope>NUCLEOTIDE SEQUENCE [LARGE SCALE GENOMIC DNA]</scope>
    <source>
        <strain evidence="6">JCM 32304</strain>
    </source>
</reference>
<proteinExistence type="predicted"/>
<dbReference type="RefSeq" id="WP_188921918.1">
    <property type="nucleotide sequence ID" value="NZ_BMQV01000037.1"/>
</dbReference>
<comment type="caution">
    <text evidence="5">The sequence shown here is derived from an EMBL/GenBank/DDBJ whole genome shotgun (WGS) entry which is preliminary data.</text>
</comment>
<name>A0ABQ2Q9X8_9GAMM</name>
<dbReference type="Gene3D" id="2.40.170.20">
    <property type="entry name" value="TonB-dependent receptor, beta-barrel domain"/>
    <property type="match status" value="1"/>
</dbReference>
<evidence type="ECO:0000256" key="3">
    <source>
        <dbReference type="ARBA" id="ARBA00023237"/>
    </source>
</evidence>
<dbReference type="SUPFAM" id="SSF56935">
    <property type="entry name" value="Porins"/>
    <property type="match status" value="1"/>
</dbReference>
<evidence type="ECO:0000313" key="5">
    <source>
        <dbReference type="EMBL" id="GGP62623.1"/>
    </source>
</evidence>
<keyword evidence="6" id="KW-1185">Reference proteome</keyword>
<organism evidence="5 6">
    <name type="scientific">Shewanella saliphila</name>
    <dbReference type="NCBI Taxonomy" id="2282698"/>
    <lineage>
        <taxon>Bacteria</taxon>
        <taxon>Pseudomonadati</taxon>
        <taxon>Pseudomonadota</taxon>
        <taxon>Gammaproteobacteria</taxon>
        <taxon>Alteromonadales</taxon>
        <taxon>Shewanellaceae</taxon>
        <taxon>Shewanella</taxon>
    </lineage>
</organism>
<evidence type="ECO:0000256" key="4">
    <source>
        <dbReference type="SAM" id="SignalP"/>
    </source>
</evidence>
<dbReference type="EMBL" id="BMQV01000037">
    <property type="protein sequence ID" value="GGP62623.1"/>
    <property type="molecule type" value="Genomic_DNA"/>
</dbReference>
<evidence type="ECO:0000256" key="2">
    <source>
        <dbReference type="ARBA" id="ARBA00023136"/>
    </source>
</evidence>
<keyword evidence="3" id="KW-0998">Cell outer membrane</keyword>
<accession>A0ABQ2Q9X8</accession>
<sequence>MSNHPFSLSVIAVAVLFACHSSDAAAETVTESIDTVNNHLELKQPTQSAFHYRQSDIAIGLTGATVLPTATNEDVELMHRGVSDGVAVMQDGIFFSPAPYSGQNLVIQPNMLHQQSVTLSSMTSIVDGSEASFGKLEYQSAAISPKKNAGEFNVEMNDNSDFSVGGIASGTTKEYGMLLALDYQSASDEVGYQVDRDADATQTDLMFKITADSLPGAKNKQTTEFSYQYSSKDSDIGSLGLTNTDFDQDPGKLYSAANIDMEETERNRYVLAHKLYLSKTSTVDTDFYYQTYSQKTVDMLYVDGDTINSLLLSNIAAFEVNPTTDGMNLGALSQDNDFAGFGVQTKGVNMYGQHQVTYSARYHTDKAEMELGGQDWLWNQDLSLTSVSDKEAFAVYTDEASAFSSAVDAKLNYGDWSINLGLGYEHVSVSRDVSDDYDLTEADFSDDGWMPSIEVAYTTGAWSAALQAKQAWTAASAGNLEQSAQEALQYQLSLAYQQGTLALAMTAYLHDYDNQHIGCMFGMICDYEQIALQENIEDVTVTGIDLSAEYSLAFDSFSIPFKAKYQYTQAETDIGYCSNSNGCFDGDSQLPWVPKQQFSFSSGVVVGDVSVMAQALFQSELEYEGNLAAIEPIDSQWKINLAATYSITQQHEVYLRVENLFDETLVANRTLAGLQAQSEMTAYLGYQARF</sequence>
<keyword evidence="5" id="KW-0675">Receptor</keyword>
<dbReference type="InterPro" id="IPR036942">
    <property type="entry name" value="Beta-barrel_TonB_sf"/>
</dbReference>
<keyword evidence="2" id="KW-0472">Membrane</keyword>
<feature type="chain" id="PRO_5046102984" evidence="4">
    <location>
        <begin position="27"/>
        <end position="690"/>
    </location>
</feature>
<evidence type="ECO:0000313" key="6">
    <source>
        <dbReference type="Proteomes" id="UP000654367"/>
    </source>
</evidence>
<gene>
    <name evidence="5" type="ORF">GCM10009409_30470</name>
</gene>
<feature type="signal peptide" evidence="4">
    <location>
        <begin position="1"/>
        <end position="26"/>
    </location>
</feature>
<protein>
    <submittedName>
        <fullName evidence="5">TonB-dependent receptor</fullName>
    </submittedName>
</protein>
<dbReference type="Proteomes" id="UP000654367">
    <property type="component" value="Unassembled WGS sequence"/>
</dbReference>
<keyword evidence="4" id="KW-0732">Signal</keyword>